<accession>A0AAD6GGT5</accession>
<protein>
    <submittedName>
        <fullName evidence="2">Uncharacterized protein</fullName>
    </submittedName>
</protein>
<gene>
    <name evidence="2" type="ORF">N7494_005198</name>
</gene>
<feature type="compositionally biased region" description="Basic and acidic residues" evidence="1">
    <location>
        <begin position="7"/>
        <end position="22"/>
    </location>
</feature>
<feature type="compositionally biased region" description="Polar residues" evidence="1">
    <location>
        <begin position="43"/>
        <end position="59"/>
    </location>
</feature>
<evidence type="ECO:0000313" key="3">
    <source>
        <dbReference type="Proteomes" id="UP001220324"/>
    </source>
</evidence>
<sequence>MNSLERPPCEGKMPPREAERAATPELTEQLAEPTAPQPLRPQIDQSEYHSYSQEQEGLS</sequence>
<name>A0AAD6GGT5_9EURO</name>
<organism evidence="2 3">
    <name type="scientific">Penicillium frequentans</name>
    <dbReference type="NCBI Taxonomy" id="3151616"/>
    <lineage>
        <taxon>Eukaryota</taxon>
        <taxon>Fungi</taxon>
        <taxon>Dikarya</taxon>
        <taxon>Ascomycota</taxon>
        <taxon>Pezizomycotina</taxon>
        <taxon>Eurotiomycetes</taxon>
        <taxon>Eurotiomycetidae</taxon>
        <taxon>Eurotiales</taxon>
        <taxon>Aspergillaceae</taxon>
        <taxon>Penicillium</taxon>
    </lineage>
</organism>
<evidence type="ECO:0000256" key="1">
    <source>
        <dbReference type="SAM" id="MobiDB-lite"/>
    </source>
</evidence>
<feature type="region of interest" description="Disordered" evidence="1">
    <location>
        <begin position="1"/>
        <end position="59"/>
    </location>
</feature>
<evidence type="ECO:0000313" key="2">
    <source>
        <dbReference type="EMBL" id="KAJ5543919.1"/>
    </source>
</evidence>
<comment type="caution">
    <text evidence="2">The sequence shown here is derived from an EMBL/GenBank/DDBJ whole genome shotgun (WGS) entry which is preliminary data.</text>
</comment>
<keyword evidence="3" id="KW-1185">Reference proteome</keyword>
<dbReference type="AlphaFoldDB" id="A0AAD6GGT5"/>
<reference evidence="2 3" key="1">
    <citation type="journal article" date="2023" name="IMA Fungus">
        <title>Comparative genomic study of the Penicillium genus elucidates a diverse pangenome and 15 lateral gene transfer events.</title>
        <authorList>
            <person name="Petersen C."/>
            <person name="Sorensen T."/>
            <person name="Nielsen M.R."/>
            <person name="Sondergaard T.E."/>
            <person name="Sorensen J.L."/>
            <person name="Fitzpatrick D.A."/>
            <person name="Frisvad J.C."/>
            <person name="Nielsen K.L."/>
        </authorList>
    </citation>
    <scope>NUCLEOTIDE SEQUENCE [LARGE SCALE GENOMIC DNA]</scope>
    <source>
        <strain evidence="2 3">IBT 35679</strain>
    </source>
</reference>
<dbReference type="Proteomes" id="UP001220324">
    <property type="component" value="Unassembled WGS sequence"/>
</dbReference>
<proteinExistence type="predicted"/>
<dbReference type="EMBL" id="JAQIZZ010000004">
    <property type="protein sequence ID" value="KAJ5543919.1"/>
    <property type="molecule type" value="Genomic_DNA"/>
</dbReference>